<dbReference type="SMART" id="SM00342">
    <property type="entry name" value="HTH_ARAC"/>
    <property type="match status" value="1"/>
</dbReference>
<keyword evidence="6" id="KW-1185">Reference proteome</keyword>
<dbReference type="AlphaFoldDB" id="A0A1H7WZL8"/>
<dbReference type="PANTHER" id="PTHR46796:SF2">
    <property type="entry name" value="TRANSCRIPTIONAL REGULATORY PROTEIN"/>
    <property type="match status" value="1"/>
</dbReference>
<dbReference type="GO" id="GO:0043565">
    <property type="term" value="F:sequence-specific DNA binding"/>
    <property type="evidence" value="ECO:0007669"/>
    <property type="project" value="InterPro"/>
</dbReference>
<keyword evidence="3" id="KW-0804">Transcription</keyword>
<reference evidence="6" key="1">
    <citation type="submission" date="2016-10" db="EMBL/GenBank/DDBJ databases">
        <authorList>
            <person name="Varghese N."/>
            <person name="Submissions S."/>
        </authorList>
    </citation>
    <scope>NUCLEOTIDE SEQUENCE [LARGE SCALE GENOMIC DNA]</scope>
    <source>
        <strain evidence="6">LMG 26383,CCUG 61248,R- 45681</strain>
    </source>
</reference>
<sequence>MDLISQGEALLEMPLREGEHARLFTAARFSGLECLSARFSTHTYSPHAHETYAVGTILSGCELWHARGRTLFARTGDLVFNHPLDVHDGAPSEGGYRYRMTYPTIELMREVAISLTGDETIGTPFFREPTVQDPEGSALFSDAHRALEEGGDGLAGEEGLLRAYGWCLSRHADLSTRDVGRERGPIAQARELLEQRYDEDLSLADLTQRSGLPRHHLIRAFRRETGLTPHAYLVDVRVRRARERLRSGESPGAVAAATGFCDQAHLTRAFKARLGVTPGVFRAAHHG</sequence>
<dbReference type="InterPro" id="IPR003313">
    <property type="entry name" value="AraC-bd"/>
</dbReference>
<dbReference type="GO" id="GO:0003700">
    <property type="term" value="F:DNA-binding transcription factor activity"/>
    <property type="evidence" value="ECO:0007669"/>
    <property type="project" value="InterPro"/>
</dbReference>
<keyword evidence="2 5" id="KW-0238">DNA-binding</keyword>
<name>A0A1H7WZL8_9HYPH</name>
<dbReference type="PROSITE" id="PS01124">
    <property type="entry name" value="HTH_ARAC_FAMILY_2"/>
    <property type="match status" value="1"/>
</dbReference>
<dbReference type="PANTHER" id="PTHR46796">
    <property type="entry name" value="HTH-TYPE TRANSCRIPTIONAL ACTIVATOR RHAS-RELATED"/>
    <property type="match status" value="1"/>
</dbReference>
<dbReference type="Proteomes" id="UP000199664">
    <property type="component" value="Unassembled WGS sequence"/>
</dbReference>
<dbReference type="RefSeq" id="WP_091840492.1">
    <property type="nucleotide sequence ID" value="NZ_FOAN01000009.1"/>
</dbReference>
<evidence type="ECO:0000313" key="5">
    <source>
        <dbReference type="EMBL" id="SEM26993.1"/>
    </source>
</evidence>
<evidence type="ECO:0000256" key="2">
    <source>
        <dbReference type="ARBA" id="ARBA00023125"/>
    </source>
</evidence>
<evidence type="ECO:0000259" key="4">
    <source>
        <dbReference type="PROSITE" id="PS01124"/>
    </source>
</evidence>
<dbReference type="Gene3D" id="1.10.10.60">
    <property type="entry name" value="Homeodomain-like"/>
    <property type="match status" value="2"/>
</dbReference>
<dbReference type="SUPFAM" id="SSF51215">
    <property type="entry name" value="Regulatory protein AraC"/>
    <property type="match status" value="1"/>
</dbReference>
<dbReference type="SUPFAM" id="SSF46689">
    <property type="entry name" value="Homeodomain-like"/>
    <property type="match status" value="2"/>
</dbReference>
<dbReference type="OrthoDB" id="110167at2"/>
<keyword evidence="1" id="KW-0805">Transcription regulation</keyword>
<dbReference type="InterPro" id="IPR009057">
    <property type="entry name" value="Homeodomain-like_sf"/>
</dbReference>
<gene>
    <name evidence="5" type="ORF">SAMN04515666_109105</name>
</gene>
<dbReference type="STRING" id="1036779.SAMN04515666_109105"/>
<proteinExistence type="predicted"/>
<dbReference type="InterPro" id="IPR037923">
    <property type="entry name" value="HTH-like"/>
</dbReference>
<evidence type="ECO:0000256" key="1">
    <source>
        <dbReference type="ARBA" id="ARBA00023015"/>
    </source>
</evidence>
<evidence type="ECO:0000256" key="3">
    <source>
        <dbReference type="ARBA" id="ARBA00023163"/>
    </source>
</evidence>
<feature type="domain" description="HTH araC/xylS-type" evidence="4">
    <location>
        <begin position="187"/>
        <end position="284"/>
    </location>
</feature>
<dbReference type="InterPro" id="IPR018060">
    <property type="entry name" value="HTH_AraC"/>
</dbReference>
<organism evidence="5 6">
    <name type="scientific">Bosea lupini</name>
    <dbReference type="NCBI Taxonomy" id="1036779"/>
    <lineage>
        <taxon>Bacteria</taxon>
        <taxon>Pseudomonadati</taxon>
        <taxon>Pseudomonadota</taxon>
        <taxon>Alphaproteobacteria</taxon>
        <taxon>Hyphomicrobiales</taxon>
        <taxon>Boseaceae</taxon>
        <taxon>Bosea</taxon>
    </lineage>
</organism>
<dbReference type="Pfam" id="PF02311">
    <property type="entry name" value="AraC_binding"/>
    <property type="match status" value="1"/>
</dbReference>
<evidence type="ECO:0000313" key="6">
    <source>
        <dbReference type="Proteomes" id="UP000199664"/>
    </source>
</evidence>
<dbReference type="InterPro" id="IPR050204">
    <property type="entry name" value="AraC_XylS_family_regulators"/>
</dbReference>
<protein>
    <submittedName>
        <fullName evidence="5">AraC-type DNA-binding protein</fullName>
    </submittedName>
</protein>
<dbReference type="EMBL" id="FOAN01000009">
    <property type="protein sequence ID" value="SEM26993.1"/>
    <property type="molecule type" value="Genomic_DNA"/>
</dbReference>
<accession>A0A1H7WZL8</accession>
<dbReference type="Pfam" id="PF12833">
    <property type="entry name" value="HTH_18"/>
    <property type="match status" value="1"/>
</dbReference>